<keyword evidence="3" id="KW-1185">Reference proteome</keyword>
<accession>A0A9X5B5U7</accession>
<sequence length="210" mass="23507">MNATCNGRRHAMKRRAEWGMVLVLGVLAGCAGMQSGPEPDGRMPDRVALVTPALDPSDRDRLEQVRAALAGGSPAAAGRQLERVEDDHRFHPDVLMLRAMVARHLDRPGRAVRALEALLDQSPQHAAAANDLALLYRQQGRIDQATALLRQALEANPDRPQLHYNLAVLSELYLLDLEQALTHYRRYQSLTDAEDEEVALWIRDLERRVE</sequence>
<dbReference type="InterPro" id="IPR019734">
    <property type="entry name" value="TPR_rpt"/>
</dbReference>
<name>A0A9X5B5U7_9GAMM</name>
<dbReference type="SMART" id="SM00028">
    <property type="entry name" value="TPR"/>
    <property type="match status" value="2"/>
</dbReference>
<dbReference type="Pfam" id="PF14559">
    <property type="entry name" value="TPR_19"/>
    <property type="match status" value="1"/>
</dbReference>
<comment type="caution">
    <text evidence="2">The sequence shown here is derived from an EMBL/GenBank/DDBJ whole genome shotgun (WGS) entry which is preliminary data.</text>
</comment>
<reference evidence="2 3" key="1">
    <citation type="submission" date="2019-11" db="EMBL/GenBank/DDBJ databases">
        <title>Genome sequences of 17 halophilic strains isolated from different environments.</title>
        <authorList>
            <person name="Furrow R.E."/>
        </authorList>
    </citation>
    <scope>NUCLEOTIDE SEQUENCE [LARGE SCALE GENOMIC DNA]</scope>
    <source>
        <strain evidence="2 3">22507_15_FS</strain>
    </source>
</reference>
<dbReference type="EMBL" id="WMEX01000007">
    <property type="protein sequence ID" value="MYL27715.1"/>
    <property type="molecule type" value="Genomic_DNA"/>
</dbReference>
<dbReference type="PROSITE" id="PS50005">
    <property type="entry name" value="TPR"/>
    <property type="match status" value="1"/>
</dbReference>
<proteinExistence type="predicted"/>
<evidence type="ECO:0000313" key="3">
    <source>
        <dbReference type="Proteomes" id="UP000460751"/>
    </source>
</evidence>
<dbReference type="SUPFAM" id="SSF48452">
    <property type="entry name" value="TPR-like"/>
    <property type="match status" value="1"/>
</dbReference>
<dbReference type="AlphaFoldDB" id="A0A9X5B5U7"/>
<feature type="repeat" description="TPR" evidence="1">
    <location>
        <begin position="126"/>
        <end position="159"/>
    </location>
</feature>
<dbReference type="InterPro" id="IPR011990">
    <property type="entry name" value="TPR-like_helical_dom_sf"/>
</dbReference>
<dbReference type="Gene3D" id="1.25.40.10">
    <property type="entry name" value="Tetratricopeptide repeat domain"/>
    <property type="match status" value="1"/>
</dbReference>
<organism evidence="2 3">
    <name type="scientific">Vreelandella halophila</name>
    <dbReference type="NCBI Taxonomy" id="86177"/>
    <lineage>
        <taxon>Bacteria</taxon>
        <taxon>Pseudomonadati</taxon>
        <taxon>Pseudomonadota</taxon>
        <taxon>Gammaproteobacteria</taxon>
        <taxon>Oceanospirillales</taxon>
        <taxon>Halomonadaceae</taxon>
        <taxon>Vreelandella</taxon>
    </lineage>
</organism>
<keyword evidence="1" id="KW-0802">TPR repeat</keyword>
<evidence type="ECO:0000256" key="1">
    <source>
        <dbReference type="PROSITE-ProRule" id="PRU00339"/>
    </source>
</evidence>
<protein>
    <submittedName>
        <fullName evidence="2">Tetratricopeptide repeat protein</fullName>
    </submittedName>
</protein>
<dbReference type="PROSITE" id="PS50293">
    <property type="entry name" value="TPR_REGION"/>
    <property type="match status" value="1"/>
</dbReference>
<gene>
    <name evidence="2" type="ORF">GLW01_13045</name>
</gene>
<dbReference type="Proteomes" id="UP000460751">
    <property type="component" value="Unassembled WGS sequence"/>
</dbReference>
<evidence type="ECO:0000313" key="2">
    <source>
        <dbReference type="EMBL" id="MYL27715.1"/>
    </source>
</evidence>